<dbReference type="OrthoDB" id="20105at2759"/>
<feature type="domain" description="Ribosomal RNA methyltransferase FtsJ" evidence="8">
    <location>
        <begin position="97"/>
        <end position="377"/>
    </location>
</feature>
<feature type="region of interest" description="Disordered" evidence="7">
    <location>
        <begin position="177"/>
        <end position="204"/>
    </location>
</feature>
<dbReference type="InterPro" id="IPR015507">
    <property type="entry name" value="rRNA-MeTfrase_E"/>
</dbReference>
<evidence type="ECO:0000256" key="7">
    <source>
        <dbReference type="SAM" id="MobiDB-lite"/>
    </source>
</evidence>
<evidence type="ECO:0000313" key="9">
    <source>
        <dbReference type="EMBL" id="ATZ48905.1"/>
    </source>
</evidence>
<dbReference type="KEGG" id="bfu:BCIN_04g01170"/>
<dbReference type="SUPFAM" id="SSF53335">
    <property type="entry name" value="S-adenosyl-L-methionine-dependent methyltransferases"/>
    <property type="match status" value="1"/>
</dbReference>
<dbReference type="GO" id="GO:0005739">
    <property type="term" value="C:mitochondrion"/>
    <property type="evidence" value="ECO:0007669"/>
    <property type="project" value="EnsemblFungi"/>
</dbReference>
<evidence type="ECO:0000256" key="1">
    <source>
        <dbReference type="ARBA" id="ARBA00009258"/>
    </source>
</evidence>
<dbReference type="VEuPathDB" id="FungiDB:Bcin04g01170"/>
<dbReference type="RefSeq" id="XP_024548146.1">
    <property type="nucleotide sequence ID" value="XM_024692370.1"/>
</dbReference>
<feature type="compositionally biased region" description="Acidic residues" evidence="7">
    <location>
        <begin position="195"/>
        <end position="204"/>
    </location>
</feature>
<evidence type="ECO:0000256" key="6">
    <source>
        <dbReference type="ARBA" id="ARBA00041184"/>
    </source>
</evidence>
<feature type="region of interest" description="Disordered" evidence="7">
    <location>
        <begin position="217"/>
        <end position="263"/>
    </location>
</feature>
<protein>
    <recommendedName>
        <fullName evidence="6">rRNA methyltransferase 2, mitochondrial</fullName>
    </recommendedName>
</protein>
<keyword evidence="5" id="KW-0949">S-adenosyl-L-methionine</keyword>
<keyword evidence="3" id="KW-0489">Methyltransferase</keyword>
<keyword evidence="2" id="KW-0698">rRNA processing</keyword>
<sequence>MLPPRLTPTISTSGRGILPRFHSCIPGLWNHKAGLAIARGRFAKGENGVENGLRTYTYICMRNASSSSSSSSSSSTRWKSRQGKDWFARAAKVKGLRSRAAFKLLEIDTKYKIFKRGQTVVDLGYAPGSWSQVAYERTQPHGRILGIDIIPAQPPHGVSTIQGNFLSRRVQQSVKNFLLDPERGRPRRPLFSSSPDEEDVDDDVVAEEPSYIDLERHMNDHDNGAAGIQSTSPAPSSSSSSSSSPSLEQKQEQEQEQEQENDETKMVHVVLSDMCAPWDQTSGFWKRSLSDPYNRMMNTTGIKFSDHAGSMDLCNAALRFAFETLKPGGHFVCKFYQGAEDKELELKLRKMFAVVHREKPESSRSESKEAYFVALRRNRYVDAATLGYVNDV</sequence>
<keyword evidence="4" id="KW-0808">Transferase</keyword>
<evidence type="ECO:0000256" key="2">
    <source>
        <dbReference type="ARBA" id="ARBA00022552"/>
    </source>
</evidence>
<keyword evidence="10" id="KW-1185">Reference proteome</keyword>
<evidence type="ECO:0000256" key="4">
    <source>
        <dbReference type="ARBA" id="ARBA00022679"/>
    </source>
</evidence>
<dbReference type="PANTHER" id="PTHR10920:SF18">
    <property type="entry name" value="RRNA METHYLTRANSFERASE 2, MITOCHONDRIAL"/>
    <property type="match status" value="1"/>
</dbReference>
<comment type="similarity">
    <text evidence="1">Belongs to the class I-like SAM-binding methyltransferase superfamily. RNA methyltransferase RlmE family.</text>
</comment>
<dbReference type="InterPro" id="IPR029063">
    <property type="entry name" value="SAM-dependent_MTases_sf"/>
</dbReference>
<dbReference type="EMBL" id="CP009808">
    <property type="protein sequence ID" value="ATZ48905.1"/>
    <property type="molecule type" value="Genomic_DNA"/>
</dbReference>
<dbReference type="Proteomes" id="UP000001798">
    <property type="component" value="Chromosome 4"/>
</dbReference>
<dbReference type="GeneID" id="36394087"/>
<evidence type="ECO:0000259" key="8">
    <source>
        <dbReference type="Pfam" id="PF01728"/>
    </source>
</evidence>
<dbReference type="Pfam" id="PF01728">
    <property type="entry name" value="FtsJ"/>
    <property type="match status" value="1"/>
</dbReference>
<reference evidence="9 10" key="3">
    <citation type="journal article" date="2017" name="Mol. Plant Pathol.">
        <title>A gapless genome sequence of the fungus Botrytis cinerea.</title>
        <authorList>
            <person name="Van Kan J.A."/>
            <person name="Stassen J.H."/>
            <person name="Mosbach A."/>
            <person name="Van Der Lee T.A."/>
            <person name="Faino L."/>
            <person name="Farmer A.D."/>
            <person name="Papasotiriou D.G."/>
            <person name="Zhou S."/>
            <person name="Seidl M.F."/>
            <person name="Cottam E."/>
            <person name="Edel D."/>
            <person name="Hahn M."/>
            <person name="Schwartz D.C."/>
            <person name="Dietrich R.A."/>
            <person name="Widdison S."/>
            <person name="Scalliet G."/>
        </authorList>
    </citation>
    <scope>NUCLEOTIDE SEQUENCE [LARGE SCALE GENOMIC DNA]</scope>
    <source>
        <strain evidence="9 10">B05.10</strain>
    </source>
</reference>
<reference evidence="9 10" key="2">
    <citation type="journal article" date="2012" name="Eukaryot. Cell">
        <title>Genome update of Botrytis cinerea strains B05.10 and T4.</title>
        <authorList>
            <person name="Staats M."/>
            <person name="van Kan J.A."/>
        </authorList>
    </citation>
    <scope>NUCLEOTIDE SEQUENCE [LARGE SCALE GENOMIC DNA]</scope>
    <source>
        <strain evidence="9 10">B05.10</strain>
    </source>
</reference>
<feature type="compositionally biased region" description="Low complexity" evidence="7">
    <location>
        <begin position="229"/>
        <end position="248"/>
    </location>
</feature>
<gene>
    <name evidence="9" type="primary">Bcmrm2</name>
    <name evidence="9" type="ORF">BCIN_04g01170</name>
</gene>
<dbReference type="GO" id="GO:0008650">
    <property type="term" value="F:rRNA (uridine-2'-O-)-methyltransferase activity"/>
    <property type="evidence" value="ECO:0007669"/>
    <property type="project" value="EnsemblFungi"/>
</dbReference>
<evidence type="ECO:0000256" key="3">
    <source>
        <dbReference type="ARBA" id="ARBA00022603"/>
    </source>
</evidence>
<dbReference type="Gene3D" id="3.40.50.150">
    <property type="entry name" value="Vaccinia Virus protein VP39"/>
    <property type="match status" value="1"/>
</dbReference>
<dbReference type="AlphaFoldDB" id="A0A384JE70"/>
<reference evidence="9 10" key="1">
    <citation type="journal article" date="2011" name="PLoS Genet.">
        <title>Genomic analysis of the necrotrophic fungal pathogens Sclerotinia sclerotiorum and Botrytis cinerea.</title>
        <authorList>
            <person name="Amselem J."/>
            <person name="Cuomo C.A."/>
            <person name="van Kan J.A."/>
            <person name="Viaud M."/>
            <person name="Benito E.P."/>
            <person name="Couloux A."/>
            <person name="Coutinho P.M."/>
            <person name="de Vries R.P."/>
            <person name="Dyer P.S."/>
            <person name="Fillinger S."/>
            <person name="Fournier E."/>
            <person name="Gout L."/>
            <person name="Hahn M."/>
            <person name="Kohn L."/>
            <person name="Lapalu N."/>
            <person name="Plummer K.M."/>
            <person name="Pradier J.M."/>
            <person name="Quevillon E."/>
            <person name="Sharon A."/>
            <person name="Simon A."/>
            <person name="ten Have A."/>
            <person name="Tudzynski B."/>
            <person name="Tudzynski P."/>
            <person name="Wincker P."/>
            <person name="Andrew M."/>
            <person name="Anthouard V."/>
            <person name="Beever R.E."/>
            <person name="Beffa R."/>
            <person name="Benoit I."/>
            <person name="Bouzid O."/>
            <person name="Brault B."/>
            <person name="Chen Z."/>
            <person name="Choquer M."/>
            <person name="Collemare J."/>
            <person name="Cotton P."/>
            <person name="Danchin E.G."/>
            <person name="Da Silva C."/>
            <person name="Gautier A."/>
            <person name="Giraud C."/>
            <person name="Giraud T."/>
            <person name="Gonzalez C."/>
            <person name="Grossetete S."/>
            <person name="Guldener U."/>
            <person name="Henrissat B."/>
            <person name="Howlett B.J."/>
            <person name="Kodira C."/>
            <person name="Kretschmer M."/>
            <person name="Lappartient A."/>
            <person name="Leroch M."/>
            <person name="Levis C."/>
            <person name="Mauceli E."/>
            <person name="Neuveglise C."/>
            <person name="Oeser B."/>
            <person name="Pearson M."/>
            <person name="Poulain J."/>
            <person name="Poussereau N."/>
            <person name="Quesneville H."/>
            <person name="Rascle C."/>
            <person name="Schumacher J."/>
            <person name="Segurens B."/>
            <person name="Sexton A."/>
            <person name="Silva E."/>
            <person name="Sirven C."/>
            <person name="Soanes D.M."/>
            <person name="Talbot N.J."/>
            <person name="Templeton M."/>
            <person name="Yandava C."/>
            <person name="Yarden O."/>
            <person name="Zeng Q."/>
            <person name="Rollins J.A."/>
            <person name="Lebrun M.H."/>
            <person name="Dickman M."/>
        </authorList>
    </citation>
    <scope>NUCLEOTIDE SEQUENCE [LARGE SCALE GENOMIC DNA]</scope>
    <source>
        <strain evidence="9 10">B05.10</strain>
    </source>
</reference>
<organism evidence="9 10">
    <name type="scientific">Botryotinia fuckeliana (strain B05.10)</name>
    <name type="common">Noble rot fungus</name>
    <name type="synonym">Botrytis cinerea</name>
    <dbReference type="NCBI Taxonomy" id="332648"/>
    <lineage>
        <taxon>Eukaryota</taxon>
        <taxon>Fungi</taxon>
        <taxon>Dikarya</taxon>
        <taxon>Ascomycota</taxon>
        <taxon>Pezizomycotina</taxon>
        <taxon>Leotiomycetes</taxon>
        <taxon>Helotiales</taxon>
        <taxon>Sclerotiniaceae</taxon>
        <taxon>Botrytis</taxon>
    </lineage>
</organism>
<dbReference type="PANTHER" id="PTHR10920">
    <property type="entry name" value="RIBOSOMAL RNA METHYLTRANSFERASE"/>
    <property type="match status" value="1"/>
</dbReference>
<accession>A0A384JE70</accession>
<dbReference type="HAMAP" id="MF_01547">
    <property type="entry name" value="RNA_methyltr_E"/>
    <property type="match status" value="1"/>
</dbReference>
<name>A0A384JE70_BOTFB</name>
<proteinExistence type="inferred from homology"/>
<evidence type="ECO:0000313" key="10">
    <source>
        <dbReference type="Proteomes" id="UP000001798"/>
    </source>
</evidence>
<dbReference type="InterPro" id="IPR002877">
    <property type="entry name" value="RNA_MeTrfase_FtsJ_dom"/>
</dbReference>
<dbReference type="InterPro" id="IPR050082">
    <property type="entry name" value="RNA_methyltr_RlmE"/>
</dbReference>
<evidence type="ECO:0000256" key="5">
    <source>
        <dbReference type="ARBA" id="ARBA00022691"/>
    </source>
</evidence>